<evidence type="ECO:0000313" key="1">
    <source>
        <dbReference type="EMBL" id="GIL86036.1"/>
    </source>
</evidence>
<proteinExistence type="predicted"/>
<dbReference type="EMBL" id="BNCP01000034">
    <property type="protein sequence ID" value="GIL86036.1"/>
    <property type="molecule type" value="Genomic_DNA"/>
</dbReference>
<protein>
    <submittedName>
        <fullName evidence="1">Uncharacterized protein</fullName>
    </submittedName>
</protein>
<gene>
    <name evidence="1" type="ORF">Vretifemale_14309</name>
</gene>
<dbReference type="InterPro" id="IPR011989">
    <property type="entry name" value="ARM-like"/>
</dbReference>
<organism evidence="1 2">
    <name type="scientific">Volvox reticuliferus</name>
    <dbReference type="NCBI Taxonomy" id="1737510"/>
    <lineage>
        <taxon>Eukaryota</taxon>
        <taxon>Viridiplantae</taxon>
        <taxon>Chlorophyta</taxon>
        <taxon>core chlorophytes</taxon>
        <taxon>Chlorophyceae</taxon>
        <taxon>CS clade</taxon>
        <taxon>Chlamydomonadales</taxon>
        <taxon>Volvocaceae</taxon>
        <taxon>Volvox</taxon>
    </lineage>
</organism>
<comment type="caution">
    <text evidence="1">The sequence shown here is derived from an EMBL/GenBank/DDBJ whole genome shotgun (WGS) entry which is preliminary data.</text>
</comment>
<name>A0A8J4CPR1_9CHLO</name>
<accession>A0A8J4CPR1</accession>
<keyword evidence="2" id="KW-1185">Reference proteome</keyword>
<feature type="non-terminal residue" evidence="1">
    <location>
        <position position="1"/>
    </location>
</feature>
<dbReference type="Proteomes" id="UP000747110">
    <property type="component" value="Unassembled WGS sequence"/>
</dbReference>
<sequence length="107" mass="11781">MLPVLLAATDKETEVKPLRQFAWLVLNVTRFKPRRRETLLEVLPTLARIASSTKDDETLADSLSALAHVADDCISEVVNGAQAAVERAGQLINDPWVSTPVAWGSWE</sequence>
<evidence type="ECO:0000313" key="2">
    <source>
        <dbReference type="Proteomes" id="UP000747110"/>
    </source>
</evidence>
<reference evidence="1" key="1">
    <citation type="journal article" date="2021" name="Proc. Natl. Acad. Sci. U.S.A.">
        <title>Three genomes in the algal genus Volvox reveal the fate of a haploid sex-determining region after a transition to homothallism.</title>
        <authorList>
            <person name="Yamamoto K."/>
            <person name="Hamaji T."/>
            <person name="Kawai-Toyooka H."/>
            <person name="Matsuzaki R."/>
            <person name="Takahashi F."/>
            <person name="Nishimura Y."/>
            <person name="Kawachi M."/>
            <person name="Noguchi H."/>
            <person name="Minakuchi Y."/>
            <person name="Umen J.G."/>
            <person name="Toyoda A."/>
            <person name="Nozaki H."/>
        </authorList>
    </citation>
    <scope>NUCLEOTIDE SEQUENCE</scope>
    <source>
        <strain evidence="1">NIES-3786</strain>
    </source>
</reference>
<dbReference type="Gene3D" id="1.25.10.10">
    <property type="entry name" value="Leucine-rich Repeat Variant"/>
    <property type="match status" value="1"/>
</dbReference>
<dbReference type="OrthoDB" id="530432at2759"/>
<dbReference type="AlphaFoldDB" id="A0A8J4CPR1"/>